<dbReference type="RefSeq" id="WP_142122184.1">
    <property type="nucleotide sequence ID" value="NZ_BAAASV010000002.1"/>
</dbReference>
<evidence type="ECO:0000313" key="3">
    <source>
        <dbReference type="Proteomes" id="UP000315389"/>
    </source>
</evidence>
<accession>A0A542ZA20</accession>
<protein>
    <submittedName>
        <fullName evidence="2">Uncharacterized protein DUF1524</fullName>
    </submittedName>
</protein>
<dbReference type="InterPro" id="IPR011089">
    <property type="entry name" value="GmrSD_C"/>
</dbReference>
<dbReference type="PANTHER" id="PTHR24094:SF15">
    <property type="entry name" value="AMP-DEPENDENT SYNTHETASE_LIGASE DOMAIN-CONTAINING PROTEIN-RELATED"/>
    <property type="match status" value="1"/>
</dbReference>
<dbReference type="Proteomes" id="UP000315389">
    <property type="component" value="Unassembled WGS sequence"/>
</dbReference>
<organism evidence="2 3">
    <name type="scientific">Rarobacter faecitabidus</name>
    <dbReference type="NCBI Taxonomy" id="13243"/>
    <lineage>
        <taxon>Bacteria</taxon>
        <taxon>Bacillati</taxon>
        <taxon>Actinomycetota</taxon>
        <taxon>Actinomycetes</taxon>
        <taxon>Micrococcales</taxon>
        <taxon>Rarobacteraceae</taxon>
        <taxon>Rarobacter</taxon>
    </lineage>
</organism>
<reference evidence="2 3" key="1">
    <citation type="submission" date="2019-06" db="EMBL/GenBank/DDBJ databases">
        <title>Sequencing the genomes of 1000 actinobacteria strains.</title>
        <authorList>
            <person name="Klenk H.-P."/>
        </authorList>
    </citation>
    <scope>NUCLEOTIDE SEQUENCE [LARGE SCALE GENOMIC DNA]</scope>
    <source>
        <strain evidence="2 3">DSM 4813</strain>
    </source>
</reference>
<keyword evidence="3" id="KW-1185">Reference proteome</keyword>
<feature type="domain" description="GmrSD restriction endonucleases C-terminal" evidence="1">
    <location>
        <begin position="138"/>
        <end position="234"/>
    </location>
</feature>
<evidence type="ECO:0000259" key="1">
    <source>
        <dbReference type="Pfam" id="PF07510"/>
    </source>
</evidence>
<dbReference type="AlphaFoldDB" id="A0A542ZA20"/>
<evidence type="ECO:0000313" key="2">
    <source>
        <dbReference type="EMBL" id="TQL57188.1"/>
    </source>
</evidence>
<dbReference type="OrthoDB" id="5196645at2"/>
<gene>
    <name evidence="2" type="ORF">FB461_2309</name>
</gene>
<dbReference type="EMBL" id="VFOS01000005">
    <property type="protein sequence ID" value="TQL57188.1"/>
    <property type="molecule type" value="Genomic_DNA"/>
</dbReference>
<comment type="caution">
    <text evidence="2">The sequence shown here is derived from an EMBL/GenBank/DDBJ whole genome shotgun (WGS) entry which is preliminary data.</text>
</comment>
<dbReference type="PANTHER" id="PTHR24094">
    <property type="entry name" value="SECRETED PROTEIN"/>
    <property type="match status" value="1"/>
</dbReference>
<sequence length="246" mass="26475">MRRHAVRVRRDPRPEAGVIALLVAVAALLVCLIAGVGLPAGQTHRAAARYPVTKVALRTARGALSALVAAPDERGGVPEYSRDDFGAAWQDTDLIGCDTRNDILMRDLRPAARDGPDSCVVTRGVLVDPYTDERMAFERGAGSSKVQIDHVVALADAWRAGAWRWEPVRRVQFANDPENLLAVAGYANQAKGAATADEWLPPNKGYACVYAIKQITVKYRYALSVSTSERAALVSALNGCVIGSPR</sequence>
<proteinExistence type="predicted"/>
<dbReference type="Pfam" id="PF07510">
    <property type="entry name" value="GmrSD_C"/>
    <property type="match status" value="1"/>
</dbReference>
<name>A0A542ZA20_RARFA</name>